<sequence length="274" mass="29320">MADAVLAMELELELELVLWLGQDGSEQPAKGVASATAASELQQTAAPQTTANRQIDKSTNRVTEVSALGISCQLAYVSVVQSESTAVIGWAHADADAAVDIQDLAQAHKIWQQLTASNEYIATTESEPAALAAAGVGAEGEVEAIPTDEPPFYYHVVSRSQGELRLAADVEEPEKLSLKTTAVLHIESVYSHLDAQAESDANGNVIGRALTGTAYATCQEFLLHELAQTLDEYQANAPTSCPPDNSHAPKALWQLPDSDIQHELRFHGLHKVND</sequence>
<dbReference type="OMA" id="EYQANAP"/>
<protein>
    <submittedName>
        <fullName evidence="2">Uncharacterized protein</fullName>
    </submittedName>
</protein>
<dbReference type="AlphaFoldDB" id="A0A484BNK4"/>
<name>A0A484BNK4_DRONA</name>
<reference evidence="2 3" key="1">
    <citation type="journal article" date="2019" name="J. Hered.">
        <title>An Improved Genome Assembly for Drosophila navojoa, the Basal Species in the mojavensis Cluster.</title>
        <authorList>
            <person name="Vanderlinde T."/>
            <person name="Dupim E.G."/>
            <person name="Nazario-Yepiz N.O."/>
            <person name="Carvalho A.B."/>
        </authorList>
    </citation>
    <scope>NUCLEOTIDE SEQUENCE [LARGE SCALE GENOMIC DNA]</scope>
    <source>
        <strain evidence="2">Navoj_Jal97</strain>
        <tissue evidence="2">Whole organism</tissue>
    </source>
</reference>
<evidence type="ECO:0000313" key="2">
    <source>
        <dbReference type="EMBL" id="TDG50328.1"/>
    </source>
</evidence>
<evidence type="ECO:0000256" key="1">
    <source>
        <dbReference type="SAM" id="MobiDB-lite"/>
    </source>
</evidence>
<proteinExistence type="predicted"/>
<feature type="compositionally biased region" description="Polar residues" evidence="1">
    <location>
        <begin position="36"/>
        <end position="53"/>
    </location>
</feature>
<feature type="region of interest" description="Disordered" evidence="1">
    <location>
        <begin position="36"/>
        <end position="57"/>
    </location>
</feature>
<gene>
    <name evidence="2" type="ORF">AWZ03_003233</name>
</gene>
<accession>A0A484BNK4</accession>
<keyword evidence="3" id="KW-1185">Reference proteome</keyword>
<comment type="caution">
    <text evidence="2">The sequence shown here is derived from an EMBL/GenBank/DDBJ whole genome shotgun (WGS) entry which is preliminary data.</text>
</comment>
<evidence type="ECO:0000313" key="3">
    <source>
        <dbReference type="Proteomes" id="UP000295192"/>
    </source>
</evidence>
<organism evidence="2 3">
    <name type="scientific">Drosophila navojoa</name>
    <name type="common">Fruit fly</name>
    <dbReference type="NCBI Taxonomy" id="7232"/>
    <lineage>
        <taxon>Eukaryota</taxon>
        <taxon>Metazoa</taxon>
        <taxon>Ecdysozoa</taxon>
        <taxon>Arthropoda</taxon>
        <taxon>Hexapoda</taxon>
        <taxon>Insecta</taxon>
        <taxon>Pterygota</taxon>
        <taxon>Neoptera</taxon>
        <taxon>Endopterygota</taxon>
        <taxon>Diptera</taxon>
        <taxon>Brachycera</taxon>
        <taxon>Muscomorpha</taxon>
        <taxon>Ephydroidea</taxon>
        <taxon>Drosophilidae</taxon>
        <taxon>Drosophila</taxon>
    </lineage>
</organism>
<dbReference type="EMBL" id="LSRL02000016">
    <property type="protein sequence ID" value="TDG50328.1"/>
    <property type="molecule type" value="Genomic_DNA"/>
</dbReference>
<dbReference type="Proteomes" id="UP000295192">
    <property type="component" value="Unassembled WGS sequence"/>
</dbReference>